<evidence type="ECO:0000313" key="5">
    <source>
        <dbReference type="Proteomes" id="UP000078046"/>
    </source>
</evidence>
<evidence type="ECO:0000313" key="4">
    <source>
        <dbReference type="EMBL" id="OAF64689.1"/>
    </source>
</evidence>
<name>A0A177ARR1_9BILA</name>
<dbReference type="AlphaFoldDB" id="A0A177ARR1"/>
<protein>
    <recommendedName>
        <fullName evidence="2">Large ribosomal subunit protein uL10m</fullName>
    </recommendedName>
    <alternativeName>
        <fullName evidence="3">39S ribosomal protein L10, mitochondrial</fullName>
    </alternativeName>
</protein>
<dbReference type="InterPro" id="IPR047865">
    <property type="entry name" value="Ribosomal_uL10_bac_type"/>
</dbReference>
<keyword evidence="4" id="KW-0687">Ribonucleoprotein</keyword>
<reference evidence="4 5" key="1">
    <citation type="submission" date="2016-04" db="EMBL/GenBank/DDBJ databases">
        <title>The genome of Intoshia linei affirms orthonectids as highly simplified spiralians.</title>
        <authorList>
            <person name="Mikhailov K.V."/>
            <person name="Slusarev G.S."/>
            <person name="Nikitin M.A."/>
            <person name="Logacheva M.D."/>
            <person name="Penin A."/>
            <person name="Aleoshin V."/>
            <person name="Panchin Y.V."/>
        </authorList>
    </citation>
    <scope>NUCLEOTIDE SEQUENCE [LARGE SCALE GENOMIC DNA]</scope>
    <source>
        <strain evidence="4">Intl2013</strain>
        <tissue evidence="4">Whole animal</tissue>
    </source>
</reference>
<dbReference type="SUPFAM" id="SSF160369">
    <property type="entry name" value="Ribosomal protein L10-like"/>
    <property type="match status" value="1"/>
</dbReference>
<evidence type="ECO:0000256" key="3">
    <source>
        <dbReference type="ARBA" id="ARBA00035716"/>
    </source>
</evidence>
<keyword evidence="5" id="KW-1185">Reference proteome</keyword>
<dbReference type="Gene3D" id="3.30.70.1730">
    <property type="match status" value="1"/>
</dbReference>
<gene>
    <name evidence="4" type="ORF">A3Q56_07603</name>
</gene>
<dbReference type="GO" id="GO:0005840">
    <property type="term" value="C:ribosome"/>
    <property type="evidence" value="ECO:0007669"/>
    <property type="project" value="UniProtKB-KW"/>
</dbReference>
<dbReference type="EMBL" id="LWCA01001671">
    <property type="protein sequence ID" value="OAF64689.1"/>
    <property type="molecule type" value="Genomic_DNA"/>
</dbReference>
<keyword evidence="4" id="KW-0689">Ribosomal protein</keyword>
<dbReference type="OrthoDB" id="360689at2759"/>
<proteinExistence type="inferred from homology"/>
<dbReference type="PANTHER" id="PTHR11560">
    <property type="entry name" value="39S RIBOSOMAL PROTEIN L10, MITOCHONDRIAL"/>
    <property type="match status" value="1"/>
</dbReference>
<accession>A0A177ARR1</accession>
<evidence type="ECO:0000256" key="2">
    <source>
        <dbReference type="ARBA" id="ARBA00035707"/>
    </source>
</evidence>
<dbReference type="Proteomes" id="UP000078046">
    <property type="component" value="Unassembled WGS sequence"/>
</dbReference>
<dbReference type="InterPro" id="IPR043141">
    <property type="entry name" value="Ribosomal_uL10-like_sf"/>
</dbReference>
<comment type="caution">
    <text evidence="4">The sequence shown here is derived from an EMBL/GenBank/DDBJ whole genome shotgun (WGS) entry which is preliminary data.</text>
</comment>
<sequence>MNPNRILNISKTCNYAVIQTRFRSKPKISRPILRHMKRRVFDAVTKPIIMSDVVQKKFECNRSRNYQKKLQELNEVNEYEQFVIGKMQEMLGKSRYILVYQTFPFSMLDYMDLRRNLSDYNVEIHNMSANLFCKTVKDTVYEPLNVLYPKMVQNYLFSLLKYNLHDVICETNNTNKIFLVGGIIDNILLNANDIKAYAKHKSIIECQSNILNTTTYGIKQLFHNTMHHQLKLIKILNMRKDMM</sequence>
<comment type="similarity">
    <text evidence="1">Belongs to the universal ribosomal protein uL10 family.</text>
</comment>
<organism evidence="4 5">
    <name type="scientific">Intoshia linei</name>
    <dbReference type="NCBI Taxonomy" id="1819745"/>
    <lineage>
        <taxon>Eukaryota</taxon>
        <taxon>Metazoa</taxon>
        <taxon>Spiralia</taxon>
        <taxon>Lophotrochozoa</taxon>
        <taxon>Mesozoa</taxon>
        <taxon>Orthonectida</taxon>
        <taxon>Rhopaluridae</taxon>
        <taxon>Intoshia</taxon>
    </lineage>
</organism>
<evidence type="ECO:0000256" key="1">
    <source>
        <dbReference type="ARBA" id="ARBA00008889"/>
    </source>
</evidence>